<dbReference type="GeneID" id="90075496"/>
<keyword evidence="11" id="KW-0804">Transcription</keyword>
<accession>A0AAV5QSM0</accession>
<evidence type="ECO:0000256" key="1">
    <source>
        <dbReference type="ARBA" id="ARBA00004123"/>
    </source>
</evidence>
<dbReference type="InterPro" id="IPR033121">
    <property type="entry name" value="PEPTIDASE_A1"/>
</dbReference>
<dbReference type="Pfam" id="PF05712">
    <property type="entry name" value="MRG"/>
    <property type="match status" value="1"/>
</dbReference>
<dbReference type="GO" id="GO:0006325">
    <property type="term" value="P:chromatin organization"/>
    <property type="evidence" value="ECO:0007669"/>
    <property type="project" value="UniProtKB-KW"/>
</dbReference>
<evidence type="ECO:0000256" key="16">
    <source>
        <dbReference type="SAM" id="SignalP"/>
    </source>
</evidence>
<dbReference type="Gene3D" id="1.10.274.30">
    <property type="entry name" value="MRG domain"/>
    <property type="match status" value="1"/>
</dbReference>
<dbReference type="EMBL" id="BTFZ01000012">
    <property type="protein sequence ID" value="GMM37521.1"/>
    <property type="molecule type" value="Genomic_DNA"/>
</dbReference>
<feature type="region of interest" description="Disordered" evidence="15">
    <location>
        <begin position="536"/>
        <end position="577"/>
    </location>
</feature>
<keyword evidence="7 14" id="KW-0064">Aspartyl protease</keyword>
<evidence type="ECO:0000259" key="17">
    <source>
        <dbReference type="PROSITE" id="PS51767"/>
    </source>
</evidence>
<keyword evidence="8 14" id="KW-0378">Hydrolase</keyword>
<dbReference type="InterPro" id="IPR001461">
    <property type="entry name" value="Aspartic_peptidase_A1"/>
</dbReference>
<reference evidence="18 19" key="1">
    <citation type="journal article" date="2023" name="Elife">
        <title>Identification of key yeast species and microbe-microbe interactions impacting larval growth of Drosophila in the wild.</title>
        <authorList>
            <person name="Mure A."/>
            <person name="Sugiura Y."/>
            <person name="Maeda R."/>
            <person name="Honda K."/>
            <person name="Sakurai N."/>
            <person name="Takahashi Y."/>
            <person name="Watada M."/>
            <person name="Katoh T."/>
            <person name="Gotoh A."/>
            <person name="Gotoh Y."/>
            <person name="Taniguchi I."/>
            <person name="Nakamura K."/>
            <person name="Hayashi T."/>
            <person name="Katayama T."/>
            <person name="Uemura T."/>
            <person name="Hattori Y."/>
        </authorList>
    </citation>
    <scope>NUCLEOTIDE SEQUENCE [LARGE SCALE GENOMIC DNA]</scope>
    <source>
        <strain evidence="18 19">SC-9</strain>
    </source>
</reference>
<dbReference type="InterPro" id="IPR008676">
    <property type="entry name" value="MRG"/>
</dbReference>
<dbReference type="SUPFAM" id="SSF54160">
    <property type="entry name" value="Chromo domain-like"/>
    <property type="match status" value="1"/>
</dbReference>
<dbReference type="InterPro" id="IPR021109">
    <property type="entry name" value="Peptidase_aspartic_dom_sf"/>
</dbReference>
<dbReference type="Proteomes" id="UP001360560">
    <property type="component" value="Unassembled WGS sequence"/>
</dbReference>
<dbReference type="PROSITE" id="PS00141">
    <property type="entry name" value="ASP_PROTEASE"/>
    <property type="match status" value="2"/>
</dbReference>
<feature type="region of interest" description="Disordered" evidence="15">
    <location>
        <begin position="655"/>
        <end position="674"/>
    </location>
</feature>
<dbReference type="AlphaFoldDB" id="A0AAV5QSM0"/>
<dbReference type="InterPro" id="IPR001969">
    <property type="entry name" value="Aspartic_peptidase_AS"/>
</dbReference>
<gene>
    <name evidence="18" type="ORF">DASC09_048460</name>
</gene>
<dbReference type="InterPro" id="IPR026541">
    <property type="entry name" value="MRG_dom"/>
</dbReference>
<evidence type="ECO:0000256" key="15">
    <source>
        <dbReference type="SAM" id="MobiDB-lite"/>
    </source>
</evidence>
<dbReference type="GO" id="GO:0004190">
    <property type="term" value="F:aspartic-type endopeptidase activity"/>
    <property type="evidence" value="ECO:0007669"/>
    <property type="project" value="UniProtKB-KW"/>
</dbReference>
<evidence type="ECO:0000256" key="14">
    <source>
        <dbReference type="RuleBase" id="RU000454"/>
    </source>
</evidence>
<comment type="similarity">
    <text evidence="2 14">Belongs to the peptidase A1 family.</text>
</comment>
<feature type="signal peptide" evidence="16">
    <location>
        <begin position="1"/>
        <end position="20"/>
    </location>
</feature>
<keyword evidence="6 16" id="KW-0732">Signal</keyword>
<sequence>MYNWIPIIAATSLCLSTASAVPIDLVKRYVDNPTANSSNSSVYGQSKFQSVSEKNLASTYYSTDSNGSKYIQWNFTVTSMNVTQSVSSSKLKAISVDDTTSSSSSSSASSTSSSTANSAIDKVSHFMGNLLKRTDSESMTIENQQTFYSVELSMGSREQKVEVLLDTGSADLWVPTMQLSEDLGYFTPAQSTSYRTISTGFSITYGDGTHAYGDWATDVIKMGDISVTNVTMGVCNQVTAAQGVLGLGFQGNEVASNKYPNFPMLLHSQGLLDTISYSLYLNTAASTSGTILFGAIDTEKYEGDLVKLPVLHINDGGNPTAVPVAFFVNLVSITGQTKHNIPTLFTSDESSSSSSSASVSHPALLDSGTTLINAPNSVYKAIGSAYGYHLPKLGYVEACDHWDEITSLSNMLHMDDEPAWHPKSQERCFVYHGPVLYDSTIKFLHQANSEDIIGKKQEAFSLKEQVDGNKIHGLPSRLMGVEAYYIHYKNWPKAWDEWVDISRMLPYNSENIRKCKELLANAINSRGRVEIEVSEDRYRDEANDSRTSSNARTRTRTSNSKDSSTSENSDDQGIQKFFPSRRLDDDDSFIKIQRFLVKAPFIIDIPQVLRRKLVGDCQNVKLRNMLVKIPVNISIIKILDRYTKYYAAKVRKLESSGSWSGNSGGSNRRVSTRVSRTVENARANNTNITNDNNFMVYSEFLSEFVDSIKKFLMRSFRNLVLYGFEHQQLDDYLKKKTRADKSTVILEAYGIEHFLRFLMILPSLICEYLVDDQAREISKFFIQSIVDFVSLKREDFFPLDKGIQEDLIDDNQGNYYRAPGNYKVNA</sequence>
<dbReference type="Gene3D" id="2.30.30.140">
    <property type="match status" value="1"/>
</dbReference>
<evidence type="ECO:0000256" key="10">
    <source>
        <dbReference type="ARBA" id="ARBA00023015"/>
    </source>
</evidence>
<dbReference type="PROSITE" id="PS51767">
    <property type="entry name" value="PEPTIDASE_A1"/>
    <property type="match status" value="1"/>
</dbReference>
<dbReference type="InterPro" id="IPR038217">
    <property type="entry name" value="MRG_C_sf"/>
</dbReference>
<evidence type="ECO:0000256" key="13">
    <source>
        <dbReference type="PIRSR" id="PIRSR601461-1"/>
    </source>
</evidence>
<dbReference type="GO" id="GO:0032221">
    <property type="term" value="C:Rpd3S complex"/>
    <property type="evidence" value="ECO:0007669"/>
    <property type="project" value="TreeGrafter"/>
</dbReference>
<keyword evidence="19" id="KW-1185">Reference proteome</keyword>
<dbReference type="CDD" id="cd05474">
    <property type="entry name" value="SAP_like"/>
    <property type="match status" value="1"/>
</dbReference>
<evidence type="ECO:0000256" key="12">
    <source>
        <dbReference type="ARBA" id="ARBA00023242"/>
    </source>
</evidence>
<evidence type="ECO:0000313" key="18">
    <source>
        <dbReference type="EMBL" id="GMM37521.1"/>
    </source>
</evidence>
<evidence type="ECO:0000256" key="2">
    <source>
        <dbReference type="ARBA" id="ARBA00007447"/>
    </source>
</evidence>
<evidence type="ECO:0000256" key="11">
    <source>
        <dbReference type="ARBA" id="ARBA00023163"/>
    </source>
</evidence>
<dbReference type="PRINTS" id="PR00792">
    <property type="entry name" value="PEPSIN"/>
</dbReference>
<feature type="compositionally biased region" description="Low complexity" evidence="15">
    <location>
        <begin position="545"/>
        <end position="567"/>
    </location>
</feature>
<evidence type="ECO:0000256" key="3">
    <source>
        <dbReference type="ARBA" id="ARBA00009093"/>
    </source>
</evidence>
<dbReference type="PANTHER" id="PTHR10880">
    <property type="entry name" value="MORTALITY FACTOR 4-LIKE PROTEIN"/>
    <property type="match status" value="1"/>
</dbReference>
<dbReference type="PANTHER" id="PTHR10880:SF15">
    <property type="entry name" value="MSL COMPLEX SUBUNIT 3"/>
    <property type="match status" value="1"/>
</dbReference>
<feature type="active site" evidence="13">
    <location>
        <position position="166"/>
    </location>
</feature>
<evidence type="ECO:0000313" key="19">
    <source>
        <dbReference type="Proteomes" id="UP001360560"/>
    </source>
</evidence>
<dbReference type="GO" id="GO:0071944">
    <property type="term" value="C:cell periphery"/>
    <property type="evidence" value="ECO:0007669"/>
    <property type="project" value="UniProtKB-ARBA"/>
</dbReference>
<keyword evidence="9" id="KW-0156">Chromatin regulator</keyword>
<dbReference type="GO" id="GO:0006508">
    <property type="term" value="P:proteolysis"/>
    <property type="evidence" value="ECO:0007669"/>
    <property type="project" value="UniProtKB-KW"/>
</dbReference>
<keyword evidence="5 14" id="KW-0645">Protease</keyword>
<evidence type="ECO:0000256" key="6">
    <source>
        <dbReference type="ARBA" id="ARBA00022729"/>
    </source>
</evidence>
<keyword evidence="12" id="KW-0539">Nucleus</keyword>
<evidence type="ECO:0000256" key="5">
    <source>
        <dbReference type="ARBA" id="ARBA00022670"/>
    </source>
</evidence>
<dbReference type="GO" id="GO:0035267">
    <property type="term" value="C:NuA4 histone acetyltransferase complex"/>
    <property type="evidence" value="ECO:0007669"/>
    <property type="project" value="TreeGrafter"/>
</dbReference>
<organism evidence="18 19">
    <name type="scientific">Saccharomycopsis crataegensis</name>
    <dbReference type="NCBI Taxonomy" id="43959"/>
    <lineage>
        <taxon>Eukaryota</taxon>
        <taxon>Fungi</taxon>
        <taxon>Dikarya</taxon>
        <taxon>Ascomycota</taxon>
        <taxon>Saccharomycotina</taxon>
        <taxon>Saccharomycetes</taxon>
        <taxon>Saccharomycopsidaceae</taxon>
        <taxon>Saccharomycopsis</taxon>
    </lineage>
</organism>
<comment type="subcellular location">
    <subcellularLocation>
        <location evidence="1">Nucleus</location>
    </subcellularLocation>
</comment>
<dbReference type="Pfam" id="PF00026">
    <property type="entry name" value="Asp"/>
    <property type="match status" value="1"/>
</dbReference>
<dbReference type="RefSeq" id="XP_064854517.1">
    <property type="nucleotide sequence ID" value="XM_064998445.1"/>
</dbReference>
<dbReference type="PROSITE" id="PS51640">
    <property type="entry name" value="MRG"/>
    <property type="match status" value="1"/>
</dbReference>
<evidence type="ECO:0000256" key="8">
    <source>
        <dbReference type="ARBA" id="ARBA00022801"/>
    </source>
</evidence>
<evidence type="ECO:0000256" key="9">
    <source>
        <dbReference type="ARBA" id="ARBA00022853"/>
    </source>
</evidence>
<dbReference type="InterPro" id="IPR033876">
    <property type="entry name" value="SAP-like"/>
</dbReference>
<dbReference type="InterPro" id="IPR016197">
    <property type="entry name" value="Chromo-like_dom_sf"/>
</dbReference>
<dbReference type="InterPro" id="IPR025995">
    <property type="entry name" value="Tudor-knot"/>
</dbReference>
<evidence type="ECO:0000256" key="4">
    <source>
        <dbReference type="ARBA" id="ARBA00018505"/>
    </source>
</evidence>
<protein>
    <recommendedName>
        <fullName evidence="4">Chromatin modification-related protein EAF3</fullName>
    </recommendedName>
</protein>
<comment type="similarity">
    <text evidence="3">Belongs to the MRG family.</text>
</comment>
<feature type="chain" id="PRO_5043495726" description="Chromatin modification-related protein EAF3" evidence="16">
    <location>
        <begin position="21"/>
        <end position="826"/>
    </location>
</feature>
<dbReference type="Gene3D" id="2.40.70.10">
    <property type="entry name" value="Acid Proteases"/>
    <property type="match status" value="2"/>
</dbReference>
<name>A0AAV5QSM0_9ASCO</name>
<evidence type="ECO:0000256" key="7">
    <source>
        <dbReference type="ARBA" id="ARBA00022750"/>
    </source>
</evidence>
<feature type="active site" evidence="13">
    <location>
        <position position="366"/>
    </location>
</feature>
<feature type="domain" description="Peptidase A1" evidence="17">
    <location>
        <begin position="148"/>
        <end position="475"/>
    </location>
</feature>
<dbReference type="Pfam" id="PF11717">
    <property type="entry name" value="Tudor-knot"/>
    <property type="match status" value="1"/>
</dbReference>
<keyword evidence="10" id="KW-0805">Transcription regulation</keyword>
<proteinExistence type="inferred from homology"/>
<comment type="caution">
    <text evidence="18">The sequence shown here is derived from an EMBL/GenBank/DDBJ whole genome shotgun (WGS) entry which is preliminary data.</text>
</comment>
<dbReference type="GO" id="GO:0006355">
    <property type="term" value="P:regulation of DNA-templated transcription"/>
    <property type="evidence" value="ECO:0007669"/>
    <property type="project" value="InterPro"/>
</dbReference>
<dbReference type="SUPFAM" id="SSF50630">
    <property type="entry name" value="Acid proteases"/>
    <property type="match status" value="1"/>
</dbReference>